<evidence type="ECO:0000313" key="6">
    <source>
        <dbReference type="Proteomes" id="UP000308828"/>
    </source>
</evidence>
<dbReference type="OrthoDB" id="9761969at2"/>
<sequence length="140" mass="15249">MTEPRLASSAIVERAGRYLLIRRANPPAADLYAFPGGRAEPGETPEQTALRELQEETGLTGTSAALFDTFEILPEPGLADSRFHLSVFLVEETGCEPVEAASDARDAAWYLPQEILRLPVPESVRACVLRLAPDSLETAR</sequence>
<dbReference type="PANTHER" id="PTHR43736">
    <property type="entry name" value="ADP-RIBOSE PYROPHOSPHATASE"/>
    <property type="match status" value="1"/>
</dbReference>
<proteinExistence type="inferred from homology"/>
<organism evidence="5 6">
    <name type="scientific">Peteryoungia ipomoeae</name>
    <dbReference type="NCBI Taxonomy" id="1210932"/>
    <lineage>
        <taxon>Bacteria</taxon>
        <taxon>Pseudomonadati</taxon>
        <taxon>Pseudomonadota</taxon>
        <taxon>Alphaproteobacteria</taxon>
        <taxon>Hyphomicrobiales</taxon>
        <taxon>Rhizobiaceae</taxon>
        <taxon>Peteryoungia</taxon>
    </lineage>
</organism>
<dbReference type="InterPro" id="IPR020084">
    <property type="entry name" value="NUDIX_hydrolase_CS"/>
</dbReference>
<evidence type="ECO:0000256" key="3">
    <source>
        <dbReference type="RuleBase" id="RU003476"/>
    </source>
</evidence>
<keyword evidence="2 3" id="KW-0378">Hydrolase</keyword>
<dbReference type="PROSITE" id="PS51462">
    <property type="entry name" value="NUDIX"/>
    <property type="match status" value="1"/>
</dbReference>
<dbReference type="PROSITE" id="PS00893">
    <property type="entry name" value="NUDIX_BOX"/>
    <property type="match status" value="1"/>
</dbReference>
<dbReference type="Proteomes" id="UP000308828">
    <property type="component" value="Unassembled WGS sequence"/>
</dbReference>
<evidence type="ECO:0000259" key="4">
    <source>
        <dbReference type="PROSITE" id="PS51462"/>
    </source>
</evidence>
<dbReference type="PRINTS" id="PR00502">
    <property type="entry name" value="NUDIXFAMILY"/>
</dbReference>
<feature type="domain" description="Nudix hydrolase" evidence="4">
    <location>
        <begin position="3"/>
        <end position="133"/>
    </location>
</feature>
<protein>
    <submittedName>
        <fullName evidence="5">NUDIX domain-containing protein</fullName>
    </submittedName>
</protein>
<evidence type="ECO:0000256" key="1">
    <source>
        <dbReference type="ARBA" id="ARBA00001946"/>
    </source>
</evidence>
<reference evidence="5 6" key="1">
    <citation type="submission" date="2019-04" db="EMBL/GenBank/DDBJ databases">
        <title>Genome sequence of strain shin9-1.</title>
        <authorList>
            <person name="Gao J."/>
            <person name="Sun J."/>
        </authorList>
    </citation>
    <scope>NUCLEOTIDE SEQUENCE [LARGE SCALE GENOMIC DNA]</scope>
    <source>
        <strain evidence="6">shin9-1</strain>
    </source>
</reference>
<dbReference type="Pfam" id="PF00293">
    <property type="entry name" value="NUDIX"/>
    <property type="match status" value="1"/>
</dbReference>
<keyword evidence="6" id="KW-1185">Reference proteome</keyword>
<comment type="caution">
    <text evidence="5">The sequence shown here is derived from an EMBL/GenBank/DDBJ whole genome shotgun (WGS) entry which is preliminary data.</text>
</comment>
<gene>
    <name evidence="5" type="ORF">FAA97_05920</name>
</gene>
<dbReference type="Gene3D" id="3.90.79.10">
    <property type="entry name" value="Nucleoside Triphosphate Pyrophosphohydrolase"/>
    <property type="match status" value="1"/>
</dbReference>
<dbReference type="AlphaFoldDB" id="A0A4S8P660"/>
<dbReference type="InterPro" id="IPR020476">
    <property type="entry name" value="Nudix_hydrolase"/>
</dbReference>
<accession>A0A4S8P660</accession>
<comment type="cofactor">
    <cofactor evidence="1">
        <name>Mg(2+)</name>
        <dbReference type="ChEBI" id="CHEBI:18420"/>
    </cofactor>
</comment>
<evidence type="ECO:0000256" key="2">
    <source>
        <dbReference type="ARBA" id="ARBA00022801"/>
    </source>
</evidence>
<dbReference type="PANTHER" id="PTHR43736:SF1">
    <property type="entry name" value="DIHYDRONEOPTERIN TRIPHOSPHATE DIPHOSPHATASE"/>
    <property type="match status" value="1"/>
</dbReference>
<dbReference type="EMBL" id="STGV01000001">
    <property type="protein sequence ID" value="THV25720.1"/>
    <property type="molecule type" value="Genomic_DNA"/>
</dbReference>
<dbReference type="RefSeq" id="WP_136597555.1">
    <property type="nucleotide sequence ID" value="NZ_STGV01000001.1"/>
</dbReference>
<evidence type="ECO:0000313" key="5">
    <source>
        <dbReference type="EMBL" id="THV25720.1"/>
    </source>
</evidence>
<comment type="similarity">
    <text evidence="3">Belongs to the Nudix hydrolase family.</text>
</comment>
<dbReference type="CDD" id="cd04673">
    <property type="entry name" value="NUDIX_ADPRase"/>
    <property type="match status" value="1"/>
</dbReference>
<dbReference type="InterPro" id="IPR015797">
    <property type="entry name" value="NUDIX_hydrolase-like_dom_sf"/>
</dbReference>
<name>A0A4S8P660_9HYPH</name>
<dbReference type="GO" id="GO:0016787">
    <property type="term" value="F:hydrolase activity"/>
    <property type="evidence" value="ECO:0007669"/>
    <property type="project" value="UniProtKB-KW"/>
</dbReference>
<dbReference type="SUPFAM" id="SSF55811">
    <property type="entry name" value="Nudix"/>
    <property type="match status" value="1"/>
</dbReference>
<dbReference type="InterPro" id="IPR000086">
    <property type="entry name" value="NUDIX_hydrolase_dom"/>
</dbReference>